<evidence type="ECO:0000313" key="9">
    <source>
        <dbReference type="Proteomes" id="UP001432027"/>
    </source>
</evidence>
<keyword evidence="4 7" id="KW-1133">Transmembrane helix</keyword>
<evidence type="ECO:0000313" key="8">
    <source>
        <dbReference type="EMBL" id="GMS96284.1"/>
    </source>
</evidence>
<feature type="non-terminal residue" evidence="8">
    <location>
        <position position="1"/>
    </location>
</feature>
<reference evidence="8" key="1">
    <citation type="submission" date="2023-10" db="EMBL/GenBank/DDBJ databases">
        <title>Genome assembly of Pristionchus species.</title>
        <authorList>
            <person name="Yoshida K."/>
            <person name="Sommer R.J."/>
        </authorList>
    </citation>
    <scope>NUCLEOTIDE SEQUENCE</scope>
    <source>
        <strain evidence="8">RS0144</strain>
    </source>
</reference>
<evidence type="ECO:0000256" key="6">
    <source>
        <dbReference type="SAM" id="MobiDB-lite"/>
    </source>
</evidence>
<proteinExistence type="inferred from homology"/>
<comment type="similarity">
    <text evidence="2">Belongs to the CDC50/LEM3 family.</text>
</comment>
<gene>
    <name evidence="8" type="ORF">PENTCL1PPCAC_18459</name>
</gene>
<evidence type="ECO:0000256" key="3">
    <source>
        <dbReference type="ARBA" id="ARBA00022692"/>
    </source>
</evidence>
<keyword evidence="3 7" id="KW-0812">Transmembrane</keyword>
<evidence type="ECO:0000256" key="5">
    <source>
        <dbReference type="ARBA" id="ARBA00023136"/>
    </source>
</evidence>
<keyword evidence="5 7" id="KW-0472">Membrane</keyword>
<dbReference type="GO" id="GO:0005886">
    <property type="term" value="C:plasma membrane"/>
    <property type="evidence" value="ECO:0007669"/>
    <property type="project" value="TreeGrafter"/>
</dbReference>
<dbReference type="GO" id="GO:0005794">
    <property type="term" value="C:Golgi apparatus"/>
    <property type="evidence" value="ECO:0007669"/>
    <property type="project" value="TreeGrafter"/>
</dbReference>
<evidence type="ECO:0000256" key="4">
    <source>
        <dbReference type="ARBA" id="ARBA00022989"/>
    </source>
</evidence>
<feature type="region of interest" description="Disordered" evidence="6">
    <location>
        <begin position="1"/>
        <end position="25"/>
    </location>
</feature>
<dbReference type="EMBL" id="BTSX01000004">
    <property type="protein sequence ID" value="GMS96284.1"/>
    <property type="molecule type" value="Genomic_DNA"/>
</dbReference>
<evidence type="ECO:0000256" key="2">
    <source>
        <dbReference type="ARBA" id="ARBA00009457"/>
    </source>
</evidence>
<dbReference type="Pfam" id="PF03381">
    <property type="entry name" value="CDC50"/>
    <property type="match status" value="1"/>
</dbReference>
<name>A0AAV5TPH3_9BILA</name>
<feature type="transmembrane region" description="Helical" evidence="7">
    <location>
        <begin position="335"/>
        <end position="357"/>
    </location>
</feature>
<accession>A0AAV5TPH3</accession>
<comment type="caution">
    <text evidence="8">The sequence shown here is derived from an EMBL/GenBank/DDBJ whole genome shotgun (WGS) entry which is preliminary data.</text>
</comment>
<sequence>EDDEGSVHIPVRRRKPKNRPKDTPWRQQKLPAFRPVLDARCALPLTLILGIACSIIGVFMYLSAINSLEFVQDYTGCTDMTTGMSEENGDYVPTAKIQCTFPIELKENFKGPVRFYYGLEGFYQNARLYMASRSEMQLHGHLTNTEGCSPLETRLDPDDPTADPKPIAPCGVIADSMFNDTFYLFTSDSQPVPFTARGIISEYVKRQKFANPERKDNETLCDAFKGTIRPPSWTQDACLLEAPQSVDDEERENVGTGFENIDLIVWMRAAALPKFRKIYRMLDDEHDDGLFAHGLPAGNYTLKIKYNYPTTAWKGKKFFYITADAWAGGRHFPLAIAYMVVGVFLLLVSAIFLLMCLRIRFLERKRVEAQMQ</sequence>
<dbReference type="AlphaFoldDB" id="A0AAV5TPH3"/>
<dbReference type="GO" id="GO:0005783">
    <property type="term" value="C:endoplasmic reticulum"/>
    <property type="evidence" value="ECO:0007669"/>
    <property type="project" value="TreeGrafter"/>
</dbReference>
<dbReference type="PIRSF" id="PIRSF015840">
    <property type="entry name" value="DUF284_TM_euk"/>
    <property type="match status" value="1"/>
</dbReference>
<organism evidence="8 9">
    <name type="scientific">Pristionchus entomophagus</name>
    <dbReference type="NCBI Taxonomy" id="358040"/>
    <lineage>
        <taxon>Eukaryota</taxon>
        <taxon>Metazoa</taxon>
        <taxon>Ecdysozoa</taxon>
        <taxon>Nematoda</taxon>
        <taxon>Chromadorea</taxon>
        <taxon>Rhabditida</taxon>
        <taxon>Rhabditina</taxon>
        <taxon>Diplogasteromorpha</taxon>
        <taxon>Diplogasteroidea</taxon>
        <taxon>Neodiplogasteridae</taxon>
        <taxon>Pristionchus</taxon>
    </lineage>
</organism>
<feature type="transmembrane region" description="Helical" evidence="7">
    <location>
        <begin position="41"/>
        <end position="62"/>
    </location>
</feature>
<dbReference type="Proteomes" id="UP001432027">
    <property type="component" value="Unassembled WGS sequence"/>
</dbReference>
<keyword evidence="9" id="KW-1185">Reference proteome</keyword>
<evidence type="ECO:0000256" key="7">
    <source>
        <dbReference type="SAM" id="Phobius"/>
    </source>
</evidence>
<comment type="subcellular location">
    <subcellularLocation>
        <location evidence="1">Membrane</location>
    </subcellularLocation>
</comment>
<evidence type="ECO:0008006" key="10">
    <source>
        <dbReference type="Google" id="ProtNLM"/>
    </source>
</evidence>
<protein>
    <recommendedName>
        <fullName evidence="10">Cell cycle control protein 50A</fullName>
    </recommendedName>
</protein>
<dbReference type="InterPro" id="IPR005045">
    <property type="entry name" value="CDC50/LEM3_fam"/>
</dbReference>
<dbReference type="PANTHER" id="PTHR10926">
    <property type="entry name" value="CELL CYCLE CONTROL PROTEIN 50"/>
    <property type="match status" value="1"/>
</dbReference>
<evidence type="ECO:0000256" key="1">
    <source>
        <dbReference type="ARBA" id="ARBA00004370"/>
    </source>
</evidence>
<dbReference type="PANTHER" id="PTHR10926:SF23">
    <property type="entry name" value="CELL CYCLE CONTROL PROTEIN 50A"/>
    <property type="match status" value="1"/>
</dbReference>